<evidence type="ECO:0000256" key="1">
    <source>
        <dbReference type="SAM" id="MobiDB-lite"/>
    </source>
</evidence>
<dbReference type="Proteomes" id="UP001595075">
    <property type="component" value="Unassembled WGS sequence"/>
</dbReference>
<protein>
    <submittedName>
        <fullName evidence="3">Uncharacterized protein</fullName>
    </submittedName>
</protein>
<organism evidence="3 4">
    <name type="scientific">Oculimacula yallundae</name>
    <dbReference type="NCBI Taxonomy" id="86028"/>
    <lineage>
        <taxon>Eukaryota</taxon>
        <taxon>Fungi</taxon>
        <taxon>Dikarya</taxon>
        <taxon>Ascomycota</taxon>
        <taxon>Pezizomycotina</taxon>
        <taxon>Leotiomycetes</taxon>
        <taxon>Helotiales</taxon>
        <taxon>Ploettnerulaceae</taxon>
        <taxon>Oculimacula</taxon>
    </lineage>
</organism>
<comment type="caution">
    <text evidence="3">The sequence shown here is derived from an EMBL/GenBank/DDBJ whole genome shotgun (WGS) entry which is preliminary data.</text>
</comment>
<dbReference type="EMBL" id="JAZHXI010000005">
    <property type="protein sequence ID" value="KAL2071131.1"/>
    <property type="molecule type" value="Genomic_DNA"/>
</dbReference>
<feature type="transmembrane region" description="Helical" evidence="2">
    <location>
        <begin position="92"/>
        <end position="113"/>
    </location>
</feature>
<accession>A0ABR4CPI8</accession>
<evidence type="ECO:0000256" key="2">
    <source>
        <dbReference type="SAM" id="Phobius"/>
    </source>
</evidence>
<name>A0ABR4CPI8_9HELO</name>
<gene>
    <name evidence="3" type="ORF">VTL71DRAFT_12366</name>
</gene>
<keyword evidence="2" id="KW-0472">Membrane</keyword>
<keyword evidence="2" id="KW-1133">Transmembrane helix</keyword>
<proteinExistence type="predicted"/>
<keyword evidence="2" id="KW-0812">Transmembrane</keyword>
<feature type="region of interest" description="Disordered" evidence="1">
    <location>
        <begin position="133"/>
        <end position="154"/>
    </location>
</feature>
<evidence type="ECO:0000313" key="3">
    <source>
        <dbReference type="EMBL" id="KAL2071131.1"/>
    </source>
</evidence>
<reference evidence="3 4" key="1">
    <citation type="journal article" date="2024" name="Commun. Biol.">
        <title>Comparative genomic analysis of thermophilic fungi reveals convergent evolutionary adaptations and gene losses.</title>
        <authorList>
            <person name="Steindorff A.S."/>
            <person name="Aguilar-Pontes M.V."/>
            <person name="Robinson A.J."/>
            <person name="Andreopoulos B."/>
            <person name="LaButti K."/>
            <person name="Kuo A."/>
            <person name="Mondo S."/>
            <person name="Riley R."/>
            <person name="Otillar R."/>
            <person name="Haridas S."/>
            <person name="Lipzen A."/>
            <person name="Grimwood J."/>
            <person name="Schmutz J."/>
            <person name="Clum A."/>
            <person name="Reid I.D."/>
            <person name="Moisan M.C."/>
            <person name="Butler G."/>
            <person name="Nguyen T.T.M."/>
            <person name="Dewar K."/>
            <person name="Conant G."/>
            <person name="Drula E."/>
            <person name="Henrissat B."/>
            <person name="Hansel C."/>
            <person name="Singer S."/>
            <person name="Hutchinson M.I."/>
            <person name="de Vries R.P."/>
            <person name="Natvig D.O."/>
            <person name="Powell A.J."/>
            <person name="Tsang A."/>
            <person name="Grigoriev I.V."/>
        </authorList>
    </citation>
    <scope>NUCLEOTIDE SEQUENCE [LARGE SCALE GENOMIC DNA]</scope>
    <source>
        <strain evidence="3 4">CBS 494.80</strain>
    </source>
</reference>
<evidence type="ECO:0000313" key="4">
    <source>
        <dbReference type="Proteomes" id="UP001595075"/>
    </source>
</evidence>
<keyword evidence="4" id="KW-1185">Reference proteome</keyword>
<sequence>MRTCVKIFNKADGLEPPLPVQTVLYSQGSESSKSDEANSTTGLRRNMALAIHNSVFYQFSLHPQGSHSSMRKRMPRLVNSCHGREPDMYNSLLFIMYSYTSPAVLCSMRLSFFRYCKSRPMLKSQSSLHTSASSQTLGQVSQLQSKDRALRSEL</sequence>
<feature type="compositionally biased region" description="Basic and acidic residues" evidence="1">
    <location>
        <begin position="145"/>
        <end position="154"/>
    </location>
</feature>